<evidence type="ECO:0000313" key="2">
    <source>
        <dbReference type="Proteomes" id="UP000284178"/>
    </source>
</evidence>
<protein>
    <recommendedName>
        <fullName evidence="3">Transposase</fullName>
    </recommendedName>
</protein>
<dbReference type="AlphaFoldDB" id="A0A412FFJ1"/>
<dbReference type="Proteomes" id="UP000284178">
    <property type="component" value="Unassembled WGS sequence"/>
</dbReference>
<name>A0A412FFJ1_9FIRM</name>
<accession>A0A412FFJ1</accession>
<keyword evidence="2" id="KW-1185">Reference proteome</keyword>
<proteinExistence type="predicted"/>
<comment type="caution">
    <text evidence="1">The sequence shown here is derived from an EMBL/GenBank/DDBJ whole genome shotgun (WGS) entry which is preliminary data.</text>
</comment>
<reference evidence="1 2" key="1">
    <citation type="submission" date="2018-08" db="EMBL/GenBank/DDBJ databases">
        <title>A genome reference for cultivated species of the human gut microbiota.</title>
        <authorList>
            <person name="Zou Y."/>
            <person name="Xue W."/>
            <person name="Luo G."/>
        </authorList>
    </citation>
    <scope>NUCLEOTIDE SEQUENCE [LARGE SCALE GENOMIC DNA]</scope>
    <source>
        <strain evidence="1 2">AF24-29</strain>
    </source>
</reference>
<dbReference type="EMBL" id="QRUP01000035">
    <property type="protein sequence ID" value="RGR66953.1"/>
    <property type="molecule type" value="Genomic_DNA"/>
</dbReference>
<evidence type="ECO:0000313" key="1">
    <source>
        <dbReference type="EMBL" id="RGR66953.1"/>
    </source>
</evidence>
<gene>
    <name evidence="1" type="ORF">DWY25_17265</name>
</gene>
<sequence length="69" mass="7529">MGGSASVESGQMLSEFATKQIQEAIERKCWNEGYGVIQVNPAYTSQIGRAARNGISELNRNAVLQSVQR</sequence>
<organism evidence="1 2">
    <name type="scientific">Holdemania filiformis</name>
    <dbReference type="NCBI Taxonomy" id="61171"/>
    <lineage>
        <taxon>Bacteria</taxon>
        <taxon>Bacillati</taxon>
        <taxon>Bacillota</taxon>
        <taxon>Erysipelotrichia</taxon>
        <taxon>Erysipelotrichales</taxon>
        <taxon>Erysipelotrichaceae</taxon>
        <taxon>Holdemania</taxon>
    </lineage>
</organism>
<evidence type="ECO:0008006" key="3">
    <source>
        <dbReference type="Google" id="ProtNLM"/>
    </source>
</evidence>